<proteinExistence type="predicted"/>
<dbReference type="PANTHER" id="PTHR39555">
    <property type="entry name" value="FIMBRIAL ASSEMBLY PROTEIN PILO-LIKE PROTEIN-RELATED"/>
    <property type="match status" value="1"/>
</dbReference>
<accession>A0A554XE30</accession>
<protein>
    <submittedName>
        <fullName evidence="1">Pilus assembly protein, PilO</fullName>
    </submittedName>
</protein>
<dbReference type="Gene3D" id="3.30.70.60">
    <property type="match status" value="1"/>
</dbReference>
<dbReference type="PIRSF" id="PIRSF016482">
    <property type="entry name" value="PilO"/>
    <property type="match status" value="1"/>
</dbReference>
<dbReference type="InterPro" id="IPR007445">
    <property type="entry name" value="PilO"/>
</dbReference>
<dbReference type="PANTHER" id="PTHR39555:SF1">
    <property type="entry name" value="TYPE IV PILUS INNER MEMBRANE COMPONENT PILO"/>
    <property type="match status" value="1"/>
</dbReference>
<dbReference type="EMBL" id="VJOM01000001">
    <property type="protein sequence ID" value="TSE34098.1"/>
    <property type="molecule type" value="Genomic_DNA"/>
</dbReference>
<dbReference type="InterPro" id="IPR014717">
    <property type="entry name" value="Transl_elong_EF1B/ribsomal_bS6"/>
</dbReference>
<dbReference type="GO" id="GO:0043107">
    <property type="term" value="P:type IV pilus-dependent motility"/>
    <property type="evidence" value="ECO:0007669"/>
    <property type="project" value="InterPro"/>
</dbReference>
<dbReference type="Proteomes" id="UP000317763">
    <property type="component" value="Unassembled WGS sequence"/>
</dbReference>
<keyword evidence="2" id="KW-1185">Reference proteome</keyword>
<dbReference type="GO" id="GO:0043683">
    <property type="term" value="P:type IV pilus assembly"/>
    <property type="evidence" value="ECO:0007669"/>
    <property type="project" value="InterPro"/>
</dbReference>
<reference evidence="1 2" key="1">
    <citation type="submission" date="2019-07" db="EMBL/GenBank/DDBJ databases">
        <title>Tepidimonas taiwanensis I1-1 draft genome.</title>
        <authorList>
            <person name="Da Costa M.S."/>
            <person name="Froufe H.J.C."/>
            <person name="Egas C."/>
            <person name="Albuquerque L."/>
        </authorList>
    </citation>
    <scope>NUCLEOTIDE SEQUENCE [LARGE SCALE GENOMIC DNA]</scope>
    <source>
        <strain evidence="1 2">I1-1</strain>
    </source>
</reference>
<dbReference type="STRING" id="307486.GCA_000807215_02206"/>
<name>A0A554XE30_9BURK</name>
<dbReference type="AlphaFoldDB" id="A0A554XE30"/>
<evidence type="ECO:0000313" key="1">
    <source>
        <dbReference type="EMBL" id="TSE34098.1"/>
    </source>
</evidence>
<sequence>MLLGVVALIVSVLWFAWLSGQREALDAERRREEELRAQFSQKLAIAAHRDVLKLQLEEVRQYVTLLEKQLPSRAEMDALLSDINQAGIGRGLQFELFRPGQETVREYYAELPITIRVTGRYHDVGQFVADVAHLSRIVTLHDLTVSPHAKLADQLTVEAIARTYRYLDPDELKARNAAEKKKGGGK</sequence>
<gene>
    <name evidence="1" type="ORF">Ttaiw_00158</name>
</gene>
<evidence type="ECO:0000313" key="2">
    <source>
        <dbReference type="Proteomes" id="UP000317763"/>
    </source>
</evidence>
<dbReference type="Pfam" id="PF04350">
    <property type="entry name" value="PilO"/>
    <property type="match status" value="1"/>
</dbReference>
<organism evidence="1 2">
    <name type="scientific">Tepidimonas taiwanensis</name>
    <dbReference type="NCBI Taxonomy" id="307486"/>
    <lineage>
        <taxon>Bacteria</taxon>
        <taxon>Pseudomonadati</taxon>
        <taxon>Pseudomonadota</taxon>
        <taxon>Betaproteobacteria</taxon>
        <taxon>Burkholderiales</taxon>
        <taxon>Tepidimonas</taxon>
    </lineage>
</organism>
<comment type="caution">
    <text evidence="1">The sequence shown here is derived from an EMBL/GenBank/DDBJ whole genome shotgun (WGS) entry which is preliminary data.</text>
</comment>